<feature type="compositionally biased region" description="Low complexity" evidence="1">
    <location>
        <begin position="8"/>
        <end position="28"/>
    </location>
</feature>
<reference evidence="4" key="1">
    <citation type="journal article" date="2019" name="Int. J. Syst. Evol. Microbiol.">
        <title>The Global Catalogue of Microorganisms (GCM) 10K type strain sequencing project: providing services to taxonomists for standard genome sequencing and annotation.</title>
        <authorList>
            <consortium name="The Broad Institute Genomics Platform"/>
            <consortium name="The Broad Institute Genome Sequencing Center for Infectious Disease"/>
            <person name="Wu L."/>
            <person name="Ma J."/>
        </authorList>
    </citation>
    <scope>NUCLEOTIDE SEQUENCE [LARGE SCALE GENOMIC DNA]</scope>
    <source>
        <strain evidence="4">TBRC 1826</strain>
    </source>
</reference>
<evidence type="ECO:0000313" key="3">
    <source>
        <dbReference type="EMBL" id="MFC3995628.1"/>
    </source>
</evidence>
<keyword evidence="2" id="KW-0812">Transmembrane</keyword>
<keyword evidence="2" id="KW-1133">Transmembrane helix</keyword>
<proteinExistence type="predicted"/>
<keyword evidence="4" id="KW-1185">Reference proteome</keyword>
<sequence length="101" mass="10288">RAPAVPHADQGPAAAEASADDAPAGAAHGHAEAGHCDDDNVVGTGQSGGGLKLLLLLALGTLAAWVLWAFPPQAPAWAHPRPWRRHPGGSRLLIAICVSRV</sequence>
<comment type="caution">
    <text evidence="3">The sequence shown here is derived from an EMBL/GenBank/DDBJ whole genome shotgun (WGS) entry which is preliminary data.</text>
</comment>
<evidence type="ECO:0000256" key="1">
    <source>
        <dbReference type="SAM" id="MobiDB-lite"/>
    </source>
</evidence>
<protein>
    <submittedName>
        <fullName evidence="3">Uncharacterized protein</fullName>
    </submittedName>
</protein>
<evidence type="ECO:0000256" key="2">
    <source>
        <dbReference type="SAM" id="Phobius"/>
    </source>
</evidence>
<keyword evidence="2" id="KW-0472">Membrane</keyword>
<dbReference type="Proteomes" id="UP001595847">
    <property type="component" value="Unassembled WGS sequence"/>
</dbReference>
<accession>A0ABV8FLJ8</accession>
<feature type="non-terminal residue" evidence="3">
    <location>
        <position position="1"/>
    </location>
</feature>
<evidence type="ECO:0000313" key="4">
    <source>
        <dbReference type="Proteomes" id="UP001595847"/>
    </source>
</evidence>
<feature type="compositionally biased region" description="Basic and acidic residues" evidence="1">
    <location>
        <begin position="29"/>
        <end position="38"/>
    </location>
</feature>
<feature type="region of interest" description="Disordered" evidence="1">
    <location>
        <begin position="1"/>
        <end position="40"/>
    </location>
</feature>
<organism evidence="3 4">
    <name type="scientific">Nocardiopsis sediminis</name>
    <dbReference type="NCBI Taxonomy" id="1778267"/>
    <lineage>
        <taxon>Bacteria</taxon>
        <taxon>Bacillati</taxon>
        <taxon>Actinomycetota</taxon>
        <taxon>Actinomycetes</taxon>
        <taxon>Streptosporangiales</taxon>
        <taxon>Nocardiopsidaceae</taxon>
        <taxon>Nocardiopsis</taxon>
    </lineage>
</organism>
<name>A0ABV8FLJ8_9ACTN</name>
<gene>
    <name evidence="3" type="ORF">ACFOVU_06870</name>
</gene>
<dbReference type="EMBL" id="JBHSBH010000004">
    <property type="protein sequence ID" value="MFC3995628.1"/>
    <property type="molecule type" value="Genomic_DNA"/>
</dbReference>
<feature type="transmembrane region" description="Helical" evidence="2">
    <location>
        <begin position="53"/>
        <end position="70"/>
    </location>
</feature>